<dbReference type="InterPro" id="IPR011251">
    <property type="entry name" value="Luciferase-like_dom"/>
</dbReference>
<dbReference type="GO" id="GO:0016705">
    <property type="term" value="F:oxidoreductase activity, acting on paired donors, with incorporation or reduction of molecular oxygen"/>
    <property type="evidence" value="ECO:0007669"/>
    <property type="project" value="InterPro"/>
</dbReference>
<dbReference type="RefSeq" id="WP_074699726.1">
    <property type="nucleotide sequence ID" value="NZ_CP018863.1"/>
</dbReference>
<organism evidence="4 5">
    <name type="scientific">Crystallibacter crystallopoietes</name>
    <dbReference type="NCBI Taxonomy" id="37928"/>
    <lineage>
        <taxon>Bacteria</taxon>
        <taxon>Bacillati</taxon>
        <taxon>Actinomycetota</taxon>
        <taxon>Actinomycetes</taxon>
        <taxon>Micrococcales</taxon>
        <taxon>Micrococcaceae</taxon>
        <taxon>Crystallibacter</taxon>
    </lineage>
</organism>
<dbReference type="InterPro" id="IPR050766">
    <property type="entry name" value="Bact_Lucif_Oxidored"/>
</dbReference>
<dbReference type="PANTHER" id="PTHR30137">
    <property type="entry name" value="LUCIFERASE-LIKE MONOOXYGENASE"/>
    <property type="match status" value="1"/>
</dbReference>
<evidence type="ECO:0000256" key="1">
    <source>
        <dbReference type="ARBA" id="ARBA00023002"/>
    </source>
</evidence>
<dbReference type="Proteomes" id="UP000181917">
    <property type="component" value="Unassembled WGS sequence"/>
</dbReference>
<keyword evidence="2" id="KW-0503">Monooxygenase</keyword>
<dbReference type="PANTHER" id="PTHR30137:SF8">
    <property type="entry name" value="BLR5498 PROTEIN"/>
    <property type="match status" value="1"/>
</dbReference>
<dbReference type="GO" id="GO:0004497">
    <property type="term" value="F:monooxygenase activity"/>
    <property type="evidence" value="ECO:0007669"/>
    <property type="project" value="UniProtKB-KW"/>
</dbReference>
<dbReference type="InterPro" id="IPR036661">
    <property type="entry name" value="Luciferase-like_sf"/>
</dbReference>
<feature type="domain" description="Luciferase-like" evidence="3">
    <location>
        <begin position="1"/>
        <end position="309"/>
    </location>
</feature>
<accession>A0A1H1B9I2</accession>
<dbReference type="STRING" id="37928.SAMN04489742_1301"/>
<dbReference type="OrthoDB" id="9776438at2"/>
<dbReference type="KEGG" id="acry:AC20117_10850"/>
<evidence type="ECO:0000313" key="4">
    <source>
        <dbReference type="EMBL" id="SDQ48471.1"/>
    </source>
</evidence>
<reference evidence="4 5" key="1">
    <citation type="submission" date="2016-10" db="EMBL/GenBank/DDBJ databases">
        <authorList>
            <person name="de Groot N.N."/>
        </authorList>
    </citation>
    <scope>NUCLEOTIDE SEQUENCE [LARGE SCALE GENOMIC DNA]</scope>
    <source>
        <strain evidence="4 5">DSM 20117</strain>
    </source>
</reference>
<protein>
    <submittedName>
        <fullName evidence="4">Probable oxidoreductase, LLM family</fullName>
    </submittedName>
</protein>
<proteinExistence type="predicted"/>
<gene>
    <name evidence="4" type="ORF">SAMN04489742_1301</name>
</gene>
<evidence type="ECO:0000313" key="5">
    <source>
        <dbReference type="Proteomes" id="UP000181917"/>
    </source>
</evidence>
<evidence type="ECO:0000256" key="2">
    <source>
        <dbReference type="ARBA" id="ARBA00023033"/>
    </source>
</evidence>
<keyword evidence="1" id="KW-0560">Oxidoreductase</keyword>
<sequence length="355" mass="38520">MELGIYSFGDIHPDPLTGERTSPQQRMADLLERARLADEVGLHYFGIGEHHRPDYAVSAPVPVLAAAAAQTKNIKVGSAVTVLSTEDPVRVYQQFATLDLLSGGRAELTAGRGSFIESYPLFGAALADYDELYEEKIALLLQLDEQEEVTWSGKFRPALDNARILPRPSGLPTGKRTGKPGAGQLDIWIATGGTPASTGRAATLGKNVIYALLGGTVHSFAQHAQLYRTEAAKAGHDVGRLKVGVSSTGLVAREDAADKFYPHWLDSLTRIAAERGFSKPSRVSYNMQAARSGGIYVGNPEEVAEKLVLTHQYMQHDRHILQMDLSSVPQKTVLESIELLGTEVLPLVQRELAPE</sequence>
<dbReference type="GO" id="GO:0005829">
    <property type="term" value="C:cytosol"/>
    <property type="evidence" value="ECO:0007669"/>
    <property type="project" value="TreeGrafter"/>
</dbReference>
<name>A0A1H1B9I2_9MICC</name>
<dbReference type="AlphaFoldDB" id="A0A1H1B9I2"/>
<keyword evidence="5" id="KW-1185">Reference proteome</keyword>
<dbReference type="SUPFAM" id="SSF51679">
    <property type="entry name" value="Bacterial luciferase-like"/>
    <property type="match status" value="1"/>
</dbReference>
<dbReference type="Gene3D" id="3.20.20.30">
    <property type="entry name" value="Luciferase-like domain"/>
    <property type="match status" value="1"/>
</dbReference>
<evidence type="ECO:0000259" key="3">
    <source>
        <dbReference type="Pfam" id="PF00296"/>
    </source>
</evidence>
<dbReference type="Pfam" id="PF00296">
    <property type="entry name" value="Bac_luciferase"/>
    <property type="match status" value="1"/>
</dbReference>
<dbReference type="EMBL" id="FNKH01000002">
    <property type="protein sequence ID" value="SDQ48471.1"/>
    <property type="molecule type" value="Genomic_DNA"/>
</dbReference>